<sequence>MSQEIIDEKVLELIDRSLLEHPDIGYVSLEGRIRLRRELFNAVRRMDVLSDLLEDDSITEIMINGYDQIFVEKDGRIQSFSQSFESEDRLASIIQQIVAGCNRLVNEAVPIVDARLPDGSRVNVVLPPVALDGPTMTIRKFPKEKMTMERLIELGALDEEAAGFLKLLVKARYNIFVSGGTGAGKTTFLNALSDYIPKTERIITIEDSAELQLRDVENLVRMETRNSNVEGENAITIRDLIKASLRMRPDRVIVGEVRDSAAIDMLTAMNTGHDGSLSTGHANSAYDMITRLESMVLMGIELPMEAVRRQIASAVDIIIHLGRLRDGSRKVTEICEVTGIENGQVQLMSLYEFEEQAEKGRKTVQGHLKKKAALQNKEKLKRAGLE</sequence>
<accession>A0ABV1EJ07</accession>
<dbReference type="InterPro" id="IPR050921">
    <property type="entry name" value="T4SS_GSP_E_ATPase"/>
</dbReference>
<dbReference type="RefSeq" id="WP_117784695.1">
    <property type="nucleotide sequence ID" value="NZ_JAOQJS010000001.1"/>
</dbReference>
<evidence type="ECO:0000313" key="4">
    <source>
        <dbReference type="Proteomes" id="UP001482186"/>
    </source>
</evidence>
<comment type="similarity">
    <text evidence="1">Belongs to the GSP E family.</text>
</comment>
<protein>
    <submittedName>
        <fullName evidence="3">CpaF family protein</fullName>
    </submittedName>
</protein>
<reference evidence="3 4" key="1">
    <citation type="submission" date="2024-04" db="EMBL/GenBank/DDBJ databases">
        <title>Human intestinal bacterial collection.</title>
        <authorList>
            <person name="Pauvert C."/>
            <person name="Hitch T.C.A."/>
            <person name="Clavel T."/>
        </authorList>
    </citation>
    <scope>NUCLEOTIDE SEQUENCE [LARGE SCALE GENOMIC DNA]</scope>
    <source>
        <strain evidence="3 4">CLA-AA-H141</strain>
    </source>
</reference>
<dbReference type="Proteomes" id="UP001482186">
    <property type="component" value="Unassembled WGS sequence"/>
</dbReference>
<feature type="domain" description="Bacterial type II secretion system protein E" evidence="2">
    <location>
        <begin position="245"/>
        <end position="259"/>
    </location>
</feature>
<dbReference type="SUPFAM" id="SSF52540">
    <property type="entry name" value="P-loop containing nucleoside triphosphate hydrolases"/>
    <property type="match status" value="1"/>
</dbReference>
<dbReference type="EMBL" id="JBBNFM010000008">
    <property type="protein sequence ID" value="MEQ2454576.1"/>
    <property type="molecule type" value="Genomic_DNA"/>
</dbReference>
<evidence type="ECO:0000256" key="1">
    <source>
        <dbReference type="ARBA" id="ARBA00006611"/>
    </source>
</evidence>
<dbReference type="Gene3D" id="3.40.50.300">
    <property type="entry name" value="P-loop containing nucleotide triphosphate hydrolases"/>
    <property type="match status" value="1"/>
</dbReference>
<dbReference type="InterPro" id="IPR001482">
    <property type="entry name" value="T2SS/T4SS_dom"/>
</dbReference>
<evidence type="ECO:0000313" key="3">
    <source>
        <dbReference type="EMBL" id="MEQ2454576.1"/>
    </source>
</evidence>
<gene>
    <name evidence="3" type="ORF">AAAT04_11045</name>
</gene>
<evidence type="ECO:0000259" key="2">
    <source>
        <dbReference type="PROSITE" id="PS00662"/>
    </source>
</evidence>
<name>A0ABV1EJ07_9FIRM</name>
<comment type="caution">
    <text evidence="3">The sequence shown here is derived from an EMBL/GenBank/DDBJ whole genome shotgun (WGS) entry which is preliminary data.</text>
</comment>
<dbReference type="PANTHER" id="PTHR30486:SF15">
    <property type="entry name" value="TYPE II_IV SECRETION SYSTEM ATPASE"/>
    <property type="match status" value="1"/>
</dbReference>
<dbReference type="InterPro" id="IPR027417">
    <property type="entry name" value="P-loop_NTPase"/>
</dbReference>
<dbReference type="PANTHER" id="PTHR30486">
    <property type="entry name" value="TWITCHING MOTILITY PROTEIN PILT"/>
    <property type="match status" value="1"/>
</dbReference>
<organism evidence="3 4">
    <name type="scientific">Coprococcus ammoniilyticus</name>
    <dbReference type="NCBI Taxonomy" id="2981785"/>
    <lineage>
        <taxon>Bacteria</taxon>
        <taxon>Bacillati</taxon>
        <taxon>Bacillota</taxon>
        <taxon>Clostridia</taxon>
        <taxon>Lachnospirales</taxon>
        <taxon>Lachnospiraceae</taxon>
        <taxon>Coprococcus</taxon>
    </lineage>
</organism>
<dbReference type="Gene3D" id="3.30.450.380">
    <property type="match status" value="1"/>
</dbReference>
<proteinExistence type="inferred from homology"/>
<dbReference type="PROSITE" id="PS00662">
    <property type="entry name" value="T2SP_E"/>
    <property type="match status" value="1"/>
</dbReference>
<dbReference type="Pfam" id="PF00437">
    <property type="entry name" value="T2SSE"/>
    <property type="match status" value="1"/>
</dbReference>
<dbReference type="CDD" id="cd01130">
    <property type="entry name" value="VirB11-like_ATPase"/>
    <property type="match status" value="1"/>
</dbReference>
<keyword evidence="4" id="KW-1185">Reference proteome</keyword>